<evidence type="ECO:0000256" key="6">
    <source>
        <dbReference type="ARBA" id="ARBA00023125"/>
    </source>
</evidence>
<dbReference type="GO" id="GO:0032259">
    <property type="term" value="P:methylation"/>
    <property type="evidence" value="ECO:0007669"/>
    <property type="project" value="UniProtKB-KW"/>
</dbReference>
<evidence type="ECO:0000256" key="1">
    <source>
        <dbReference type="ARBA" id="ARBA00010203"/>
    </source>
</evidence>
<keyword evidence="6" id="KW-0238">DNA-binding</keyword>
<evidence type="ECO:0000313" key="11">
    <source>
        <dbReference type="Proteomes" id="UP000460287"/>
    </source>
</evidence>
<dbReference type="InterPro" id="IPR029063">
    <property type="entry name" value="SAM-dependent_MTases_sf"/>
</dbReference>
<dbReference type="PROSITE" id="PS00093">
    <property type="entry name" value="N4_MTASE"/>
    <property type="match status" value="1"/>
</dbReference>
<reference evidence="10 11" key="1">
    <citation type="submission" date="2019-08" db="EMBL/GenBank/DDBJ databases">
        <title>In-depth cultivation of the pig gut microbiome towards novel bacterial diversity and tailored functional studies.</title>
        <authorList>
            <person name="Wylensek D."/>
            <person name="Hitch T.C.A."/>
            <person name="Clavel T."/>
        </authorList>
    </citation>
    <scope>NUCLEOTIDE SEQUENCE [LARGE SCALE GENOMIC DNA]</scope>
    <source>
        <strain evidence="10 11">WCA-383-APC-5B</strain>
    </source>
</reference>
<evidence type="ECO:0000256" key="4">
    <source>
        <dbReference type="ARBA" id="ARBA00022691"/>
    </source>
</evidence>
<evidence type="ECO:0000313" key="10">
    <source>
        <dbReference type="EMBL" id="MSR92656.1"/>
    </source>
</evidence>
<dbReference type="GO" id="GO:0015667">
    <property type="term" value="F:site-specific DNA-methyltransferase (cytosine-N4-specific) activity"/>
    <property type="evidence" value="ECO:0007669"/>
    <property type="project" value="UniProtKB-EC"/>
</dbReference>
<evidence type="ECO:0000259" key="9">
    <source>
        <dbReference type="Pfam" id="PF01555"/>
    </source>
</evidence>
<keyword evidence="5" id="KW-0680">Restriction system</keyword>
<dbReference type="Gene3D" id="3.40.50.150">
    <property type="entry name" value="Vaccinia Virus protein VP39"/>
    <property type="match status" value="1"/>
</dbReference>
<dbReference type="EC" id="2.1.1.-" evidence="8"/>
<evidence type="ECO:0000256" key="2">
    <source>
        <dbReference type="ARBA" id="ARBA00022603"/>
    </source>
</evidence>
<comment type="similarity">
    <text evidence="1">Belongs to the N(4)/N(6)-methyltransferase family. N(4) subfamily.</text>
</comment>
<dbReference type="InterPro" id="IPR001091">
    <property type="entry name" value="RM_Methyltransferase"/>
</dbReference>
<dbReference type="InterPro" id="IPR002941">
    <property type="entry name" value="DNA_methylase_N4/N6"/>
</dbReference>
<evidence type="ECO:0000256" key="8">
    <source>
        <dbReference type="RuleBase" id="RU362026"/>
    </source>
</evidence>
<comment type="caution">
    <text evidence="10">The sequence shown here is derived from an EMBL/GenBank/DDBJ whole genome shotgun (WGS) entry which is preliminary data.</text>
</comment>
<dbReference type="Proteomes" id="UP000460287">
    <property type="component" value="Unassembled WGS sequence"/>
</dbReference>
<dbReference type="AlphaFoldDB" id="A0A7X2T2C9"/>
<dbReference type="GO" id="GO:0009307">
    <property type="term" value="P:DNA restriction-modification system"/>
    <property type="evidence" value="ECO:0007669"/>
    <property type="project" value="UniProtKB-KW"/>
</dbReference>
<sequence length="263" mass="30324">MIKIFLKSSLDGMNEIGTNSINLIITSPPYWDLVDYKNPNQLGLGMTFETYLSYLDKFLLSSSRVLGFDCFLVIIVGDIRKKLSNSPKERPKLYSIQSHIISKLNSYGIDLHEHIIWKKTSVKSSRKKIIYGSVDKDFAYPPFAYNDLDIEHILVFRKPGPLRKLPPCKERLDKFNKKTLSDEYSSLWSFNEISNHKNHPATFPFELAERIIKLFSITYDTVLDPFLGSGTTALSCLKLNRSFVGYELNKNYLDKSLLKYLVE</sequence>
<comment type="catalytic activity">
    <reaction evidence="7">
        <text>a 2'-deoxycytidine in DNA + S-adenosyl-L-methionine = an N(4)-methyl-2'-deoxycytidine in DNA + S-adenosyl-L-homocysteine + H(+)</text>
        <dbReference type="Rhea" id="RHEA:16857"/>
        <dbReference type="Rhea" id="RHEA-COMP:11369"/>
        <dbReference type="Rhea" id="RHEA-COMP:13674"/>
        <dbReference type="ChEBI" id="CHEBI:15378"/>
        <dbReference type="ChEBI" id="CHEBI:57856"/>
        <dbReference type="ChEBI" id="CHEBI:59789"/>
        <dbReference type="ChEBI" id="CHEBI:85452"/>
        <dbReference type="ChEBI" id="CHEBI:137933"/>
        <dbReference type="EC" id="2.1.1.113"/>
    </reaction>
</comment>
<dbReference type="GO" id="GO:0008170">
    <property type="term" value="F:N-methyltransferase activity"/>
    <property type="evidence" value="ECO:0007669"/>
    <property type="project" value="InterPro"/>
</dbReference>
<name>A0A7X2T2C9_9CLOT</name>
<organism evidence="10 11">
    <name type="scientific">Inconstantimicrobium porci</name>
    <dbReference type="NCBI Taxonomy" id="2652291"/>
    <lineage>
        <taxon>Bacteria</taxon>
        <taxon>Bacillati</taxon>
        <taxon>Bacillota</taxon>
        <taxon>Clostridia</taxon>
        <taxon>Eubacteriales</taxon>
        <taxon>Clostridiaceae</taxon>
        <taxon>Inconstantimicrobium</taxon>
    </lineage>
</organism>
<dbReference type="PRINTS" id="PR00508">
    <property type="entry name" value="S21N4MTFRASE"/>
</dbReference>
<dbReference type="SUPFAM" id="SSF53335">
    <property type="entry name" value="S-adenosyl-L-methionine-dependent methyltransferases"/>
    <property type="match status" value="1"/>
</dbReference>
<keyword evidence="11" id="KW-1185">Reference proteome</keyword>
<dbReference type="EMBL" id="VULX01000042">
    <property type="protein sequence ID" value="MSR92656.1"/>
    <property type="molecule type" value="Genomic_DNA"/>
</dbReference>
<keyword evidence="4" id="KW-0949">S-adenosyl-L-methionine</keyword>
<evidence type="ECO:0000256" key="7">
    <source>
        <dbReference type="ARBA" id="ARBA00049120"/>
    </source>
</evidence>
<feature type="domain" description="DNA methylase N-4/N-6" evidence="9">
    <location>
        <begin position="21"/>
        <end position="254"/>
    </location>
</feature>
<keyword evidence="3 10" id="KW-0808">Transferase</keyword>
<evidence type="ECO:0000256" key="5">
    <source>
        <dbReference type="ARBA" id="ARBA00022747"/>
    </source>
</evidence>
<proteinExistence type="inferred from homology"/>
<keyword evidence="2 10" id="KW-0489">Methyltransferase</keyword>
<dbReference type="InterPro" id="IPR017985">
    <property type="entry name" value="MeTrfase_CN4_CS"/>
</dbReference>
<accession>A0A7X2T2C9</accession>
<dbReference type="Pfam" id="PF01555">
    <property type="entry name" value="N6_N4_Mtase"/>
    <property type="match status" value="1"/>
</dbReference>
<dbReference type="RefSeq" id="WP_154532754.1">
    <property type="nucleotide sequence ID" value="NZ_VULX01000042.1"/>
</dbReference>
<evidence type="ECO:0000256" key="3">
    <source>
        <dbReference type="ARBA" id="ARBA00022679"/>
    </source>
</evidence>
<dbReference type="GO" id="GO:0003677">
    <property type="term" value="F:DNA binding"/>
    <property type="evidence" value="ECO:0007669"/>
    <property type="project" value="UniProtKB-KW"/>
</dbReference>
<protein>
    <recommendedName>
        <fullName evidence="8">Methyltransferase</fullName>
        <ecNumber evidence="8">2.1.1.-</ecNumber>
    </recommendedName>
</protein>
<gene>
    <name evidence="10" type="ORF">FYJ33_15110</name>
</gene>